<feature type="domain" description="F-box" evidence="2">
    <location>
        <begin position="7"/>
        <end position="44"/>
    </location>
</feature>
<dbReference type="PANTHER" id="PTHR33207">
    <property type="entry name" value="F-BOX DOMAIN CONTAINING PROTEIN-RELATED"/>
    <property type="match status" value="1"/>
</dbReference>
<dbReference type="InterPro" id="IPR001810">
    <property type="entry name" value="F-box_dom"/>
</dbReference>
<evidence type="ECO:0000259" key="2">
    <source>
        <dbReference type="Pfam" id="PF12937"/>
    </source>
</evidence>
<gene>
    <name evidence="4" type="ORF">U9M48_004858</name>
</gene>
<evidence type="ECO:0000313" key="5">
    <source>
        <dbReference type="Proteomes" id="UP001341281"/>
    </source>
</evidence>
<sequence>MPPPPPLPDELVEEVLLRLPPDIPASLARAGLVCKRWHRFLSDPNFPCRFREFHRRSPPVLGFLYNSRPGDDKDCVARFVPTSASRVRRADRIPHRALDSRHGRVLLIDDDSYSSSFSFVVCVPIADEWRELPKPPFRYPGLLTFTAAVLCASAATAGGACNHLDCPSGPFVVVLVGTTLWTGTTCSCVYSSAAGAWGEPVYGPHSDYVIGGQPRSALVGNALYFVFEGNKTILEYNLGPRAMSVIELPREQTQPFIKLFGPVELTTTVDGRLGFARVEKSRLCVWSMEEAGGARWALRQAIELEKVLPLPAKWTSKIFLAGSAEGVGVIFVMVEDQLFTVDLRRCGQATKIYEHLRLSNAMNCGEHPPQMMDQVQASHGLEVTFLHEALTTDQFIVSLHSESVQPWPPSRNSLPATSAAGSRSHHHKRHRRRPPPRDLPPPPISPDPGPRRAHLRRAFLNAVRSSPPFRRRFRSVHPPPLLGLFFDPDGPAIPSFAPLRRRSDPDLAAAVRGADFFLTRLPDADDAAPGWEIRGCRGGYVLLTNLAAGRVAVYNPLTRALDLLPPPPEETADDCVGYFTYLDYHVVASDEEPGAFRVVCTSHDESRTRAAVFSSSDDSSSREWRILPWAPPAAAARPEDEKYWLHSGELVGESIYWTHTSKACMLVLDTAAMRFSRIDIPPYLQGQGHTFRPGETKDGKPCIVCAMEFTLLVWYRRVDVDDGVDKWMLDKMYHLQTEIVQATQGLLEYHGAIKVLEIMEGIVYLSTSETFNDPNFPCWFLTFCLKQGS</sequence>
<dbReference type="InterPro" id="IPR056594">
    <property type="entry name" value="AT5G49610-like_b-prop"/>
</dbReference>
<proteinExistence type="predicted"/>
<dbReference type="Gene3D" id="1.20.1280.50">
    <property type="match status" value="1"/>
</dbReference>
<evidence type="ECO:0000313" key="4">
    <source>
        <dbReference type="EMBL" id="WVZ53978.1"/>
    </source>
</evidence>
<dbReference type="EMBL" id="CP144745">
    <property type="protein sequence ID" value="WVZ53978.1"/>
    <property type="molecule type" value="Genomic_DNA"/>
</dbReference>
<feature type="domain" description="F-box protein AT5G49610-like beta-propeller" evidence="3">
    <location>
        <begin position="533"/>
        <end position="731"/>
    </location>
</feature>
<feature type="region of interest" description="Disordered" evidence="1">
    <location>
        <begin position="404"/>
        <end position="452"/>
    </location>
</feature>
<evidence type="ECO:0008006" key="6">
    <source>
        <dbReference type="Google" id="ProtNLM"/>
    </source>
</evidence>
<dbReference type="Proteomes" id="UP001341281">
    <property type="component" value="Chromosome 01"/>
</dbReference>
<evidence type="ECO:0000256" key="1">
    <source>
        <dbReference type="SAM" id="MobiDB-lite"/>
    </source>
</evidence>
<dbReference type="Pfam" id="PF23635">
    <property type="entry name" value="Beta-prop_AT5G49610-like"/>
    <property type="match status" value="2"/>
</dbReference>
<name>A0AAQ3SF40_PASNO</name>
<reference evidence="4 5" key="1">
    <citation type="submission" date="2024-02" db="EMBL/GenBank/DDBJ databases">
        <title>High-quality chromosome-scale genome assembly of Pensacola bahiagrass (Paspalum notatum Flugge var. saurae).</title>
        <authorList>
            <person name="Vega J.M."/>
            <person name="Podio M."/>
            <person name="Orjuela J."/>
            <person name="Siena L.A."/>
            <person name="Pessino S.C."/>
            <person name="Combes M.C."/>
            <person name="Mariac C."/>
            <person name="Albertini E."/>
            <person name="Pupilli F."/>
            <person name="Ortiz J.P.A."/>
            <person name="Leblanc O."/>
        </authorList>
    </citation>
    <scope>NUCLEOTIDE SEQUENCE [LARGE SCALE GENOMIC DNA]</scope>
    <source>
        <strain evidence="4">R1</strain>
        <tissue evidence="4">Leaf</tissue>
    </source>
</reference>
<feature type="compositionally biased region" description="Pro residues" evidence="1">
    <location>
        <begin position="437"/>
        <end position="448"/>
    </location>
</feature>
<protein>
    <recommendedName>
        <fullName evidence="6">F-box domain-containing protein</fullName>
    </recommendedName>
</protein>
<feature type="compositionally biased region" description="Basic residues" evidence="1">
    <location>
        <begin position="423"/>
        <end position="434"/>
    </location>
</feature>
<keyword evidence="5" id="KW-1185">Reference proteome</keyword>
<feature type="domain" description="F-box protein AT5G49610-like beta-propeller" evidence="3">
    <location>
        <begin position="98"/>
        <end position="357"/>
    </location>
</feature>
<accession>A0AAQ3SF40</accession>
<dbReference type="InterPro" id="IPR036047">
    <property type="entry name" value="F-box-like_dom_sf"/>
</dbReference>
<dbReference type="SUPFAM" id="SSF81383">
    <property type="entry name" value="F-box domain"/>
    <property type="match status" value="1"/>
</dbReference>
<dbReference type="Pfam" id="PF12937">
    <property type="entry name" value="F-box-like"/>
    <property type="match status" value="1"/>
</dbReference>
<feature type="compositionally biased region" description="Polar residues" evidence="1">
    <location>
        <begin position="404"/>
        <end position="421"/>
    </location>
</feature>
<dbReference type="AlphaFoldDB" id="A0AAQ3SF40"/>
<evidence type="ECO:0000259" key="3">
    <source>
        <dbReference type="Pfam" id="PF23635"/>
    </source>
</evidence>
<organism evidence="4 5">
    <name type="scientific">Paspalum notatum var. saurae</name>
    <dbReference type="NCBI Taxonomy" id="547442"/>
    <lineage>
        <taxon>Eukaryota</taxon>
        <taxon>Viridiplantae</taxon>
        <taxon>Streptophyta</taxon>
        <taxon>Embryophyta</taxon>
        <taxon>Tracheophyta</taxon>
        <taxon>Spermatophyta</taxon>
        <taxon>Magnoliopsida</taxon>
        <taxon>Liliopsida</taxon>
        <taxon>Poales</taxon>
        <taxon>Poaceae</taxon>
        <taxon>PACMAD clade</taxon>
        <taxon>Panicoideae</taxon>
        <taxon>Andropogonodae</taxon>
        <taxon>Paspaleae</taxon>
        <taxon>Paspalinae</taxon>
        <taxon>Paspalum</taxon>
    </lineage>
</organism>